<keyword evidence="9" id="KW-1185">Reference proteome</keyword>
<evidence type="ECO:0000256" key="6">
    <source>
        <dbReference type="SAM" id="MobiDB-lite"/>
    </source>
</evidence>
<feature type="region of interest" description="Disordered" evidence="6">
    <location>
        <begin position="255"/>
        <end position="281"/>
    </location>
</feature>
<evidence type="ECO:0000259" key="7">
    <source>
        <dbReference type="PROSITE" id="PS50066"/>
    </source>
</evidence>
<dbReference type="GO" id="GO:0046983">
    <property type="term" value="F:protein dimerization activity"/>
    <property type="evidence" value="ECO:0007669"/>
    <property type="project" value="InterPro"/>
</dbReference>
<reference evidence="8" key="1">
    <citation type="submission" date="2023-07" db="EMBL/GenBank/DDBJ databases">
        <title>A chromosome-level genome assembly of Lolium multiflorum.</title>
        <authorList>
            <person name="Chen Y."/>
            <person name="Copetti D."/>
            <person name="Kolliker R."/>
            <person name="Studer B."/>
        </authorList>
    </citation>
    <scope>NUCLEOTIDE SEQUENCE</scope>
    <source>
        <strain evidence="8">02402/16</strain>
        <tissue evidence="8">Leaf</tissue>
    </source>
</reference>
<evidence type="ECO:0000256" key="5">
    <source>
        <dbReference type="ARBA" id="ARBA00023242"/>
    </source>
</evidence>
<keyword evidence="3" id="KW-0238">DNA-binding</keyword>
<dbReference type="CDD" id="cd00266">
    <property type="entry name" value="MADS_SRF_like"/>
    <property type="match status" value="1"/>
</dbReference>
<dbReference type="SUPFAM" id="SSF55455">
    <property type="entry name" value="SRF-like"/>
    <property type="match status" value="1"/>
</dbReference>
<dbReference type="GO" id="GO:0000981">
    <property type="term" value="F:DNA-binding transcription factor activity, RNA polymerase II-specific"/>
    <property type="evidence" value="ECO:0007669"/>
    <property type="project" value="InterPro"/>
</dbReference>
<dbReference type="GO" id="GO:0000978">
    <property type="term" value="F:RNA polymerase II cis-regulatory region sequence-specific DNA binding"/>
    <property type="evidence" value="ECO:0007669"/>
    <property type="project" value="TreeGrafter"/>
</dbReference>
<protein>
    <recommendedName>
        <fullName evidence="7">MADS-box domain-containing protein</fullName>
    </recommendedName>
</protein>
<proteinExistence type="predicted"/>
<comment type="subcellular location">
    <subcellularLocation>
        <location evidence="1">Nucleus</location>
    </subcellularLocation>
</comment>
<dbReference type="EMBL" id="JAUUTY010000001">
    <property type="protein sequence ID" value="KAK1697915.1"/>
    <property type="molecule type" value="Genomic_DNA"/>
</dbReference>
<dbReference type="SMART" id="SM00432">
    <property type="entry name" value="MADS"/>
    <property type="match status" value="1"/>
</dbReference>
<keyword evidence="2" id="KW-0805">Transcription regulation</keyword>
<dbReference type="Proteomes" id="UP001231189">
    <property type="component" value="Unassembled WGS sequence"/>
</dbReference>
<dbReference type="GO" id="GO:0005634">
    <property type="term" value="C:nucleus"/>
    <property type="evidence" value="ECO:0007669"/>
    <property type="project" value="UniProtKB-SubCell"/>
</dbReference>
<dbReference type="Pfam" id="PF00319">
    <property type="entry name" value="SRF-TF"/>
    <property type="match status" value="1"/>
</dbReference>
<keyword evidence="4" id="KW-0804">Transcription</keyword>
<evidence type="ECO:0000256" key="1">
    <source>
        <dbReference type="ARBA" id="ARBA00004123"/>
    </source>
</evidence>
<dbReference type="Gene3D" id="3.40.1810.10">
    <property type="entry name" value="Transcription factor, MADS-box"/>
    <property type="match status" value="1"/>
</dbReference>
<dbReference type="InterPro" id="IPR036879">
    <property type="entry name" value="TF_MADSbox_sf"/>
</dbReference>
<evidence type="ECO:0000256" key="2">
    <source>
        <dbReference type="ARBA" id="ARBA00023015"/>
    </source>
</evidence>
<accession>A0AAD8U106</accession>
<gene>
    <name evidence="8" type="ORF">QYE76_014612</name>
</gene>
<evidence type="ECO:0000256" key="4">
    <source>
        <dbReference type="ARBA" id="ARBA00023163"/>
    </source>
</evidence>
<dbReference type="PROSITE" id="PS50066">
    <property type="entry name" value="MADS_BOX_2"/>
    <property type="match status" value="1"/>
</dbReference>
<organism evidence="8 9">
    <name type="scientific">Lolium multiflorum</name>
    <name type="common">Italian ryegrass</name>
    <name type="synonym">Lolium perenne subsp. multiflorum</name>
    <dbReference type="NCBI Taxonomy" id="4521"/>
    <lineage>
        <taxon>Eukaryota</taxon>
        <taxon>Viridiplantae</taxon>
        <taxon>Streptophyta</taxon>
        <taxon>Embryophyta</taxon>
        <taxon>Tracheophyta</taxon>
        <taxon>Spermatophyta</taxon>
        <taxon>Magnoliopsida</taxon>
        <taxon>Liliopsida</taxon>
        <taxon>Poales</taxon>
        <taxon>Poaceae</taxon>
        <taxon>BOP clade</taxon>
        <taxon>Pooideae</taxon>
        <taxon>Poodae</taxon>
        <taxon>Poeae</taxon>
        <taxon>Poeae Chloroplast Group 2 (Poeae type)</taxon>
        <taxon>Loliodinae</taxon>
        <taxon>Loliinae</taxon>
        <taxon>Lolium</taxon>
    </lineage>
</organism>
<evidence type="ECO:0000313" key="8">
    <source>
        <dbReference type="EMBL" id="KAK1697915.1"/>
    </source>
</evidence>
<feature type="compositionally biased region" description="Polar residues" evidence="6">
    <location>
        <begin position="255"/>
        <end position="277"/>
    </location>
</feature>
<feature type="domain" description="MADS-box" evidence="7">
    <location>
        <begin position="1"/>
        <end position="53"/>
    </location>
</feature>
<dbReference type="AlphaFoldDB" id="A0AAD8U106"/>
<keyword evidence="5" id="KW-0539">Nucleus</keyword>
<comment type="caution">
    <text evidence="8">The sequence shown here is derived from an EMBL/GenBank/DDBJ whole genome shotgun (WGS) entry which is preliminary data.</text>
</comment>
<evidence type="ECO:0000313" key="9">
    <source>
        <dbReference type="Proteomes" id="UP001231189"/>
    </source>
</evidence>
<dbReference type="GO" id="GO:0045944">
    <property type="term" value="P:positive regulation of transcription by RNA polymerase II"/>
    <property type="evidence" value="ECO:0007669"/>
    <property type="project" value="InterPro"/>
</dbReference>
<dbReference type="InterPro" id="IPR033897">
    <property type="entry name" value="SRF-like_MADS-box"/>
</dbReference>
<dbReference type="PANTHER" id="PTHR11945">
    <property type="entry name" value="MADS BOX PROTEIN"/>
    <property type="match status" value="1"/>
</dbReference>
<dbReference type="PANTHER" id="PTHR11945:SF764">
    <property type="entry name" value="AGAMOUS-LIKE MADS-BOX PROTEIN AGL62"/>
    <property type="match status" value="1"/>
</dbReference>
<feature type="region of interest" description="Disordered" evidence="6">
    <location>
        <begin position="156"/>
        <end position="176"/>
    </location>
</feature>
<dbReference type="InterPro" id="IPR002100">
    <property type="entry name" value="TF_MADSbox"/>
</dbReference>
<name>A0AAD8U106_LOLMU</name>
<sequence length="363" mass="39918">MYISNKKDRDVTFFKRRGGLYKGAADLSVFTGAKVVVVLERPNGKIHSFGAPSAKPIVDAFLLGAAPTAPFSDGATSTRIARLQSEVARLDMENMMAAKRNQPSVKRMKEIQDENPGMVANLVFSKEEDLSLEDLNRLFNGLLQVQGVIRRRLPSLDSGRQANTGGRSVAPNLNPPKGPLLDLFDNTGSLMQSSWSHNFPQHQFPFLFSLQSPPEQTPTPLLPIQVPQILHSPPSSFVPQPVSFLLQPHDLHLQNNTDSYNTVQPPQNYTSPNSSTEHSFEATPPLVNCSIDNVFVDDMFGYDQWGYPMSDHAFNHGLIGMDAYLCYNGIDVGQSPMGDGGQLNASLASSYSRQDVDIHAQYG</sequence>
<evidence type="ECO:0000256" key="3">
    <source>
        <dbReference type="ARBA" id="ARBA00023125"/>
    </source>
</evidence>